<keyword evidence="3" id="KW-1185">Reference proteome</keyword>
<accession>A0AA88MM40</accession>
<name>A0AA88MM40_TACVA</name>
<evidence type="ECO:0000256" key="1">
    <source>
        <dbReference type="SAM" id="MobiDB-lite"/>
    </source>
</evidence>
<feature type="region of interest" description="Disordered" evidence="1">
    <location>
        <begin position="1"/>
        <end position="135"/>
    </location>
</feature>
<evidence type="ECO:0000313" key="2">
    <source>
        <dbReference type="EMBL" id="KAK2841264.1"/>
    </source>
</evidence>
<reference evidence="2" key="1">
    <citation type="submission" date="2023-08" db="EMBL/GenBank/DDBJ databases">
        <title>Pelteobagrus vachellii genome.</title>
        <authorList>
            <person name="Liu H."/>
        </authorList>
    </citation>
    <scope>NUCLEOTIDE SEQUENCE</scope>
    <source>
        <strain evidence="2">PRFRI_2022a</strain>
        <tissue evidence="2">Muscle</tissue>
    </source>
</reference>
<feature type="compositionally biased region" description="Polar residues" evidence="1">
    <location>
        <begin position="51"/>
        <end position="60"/>
    </location>
</feature>
<sequence length="203" mass="22708">MSHVNKSSKVKSDGKERNERTAQRQTRKGAKNICTTSSTTKARERLPLIGSSDTRATVITTRAGKRKRAQPPISTALRNSFMAPWEGSSNSSCTSIPSALPPASSPSSRPPPPFTPSETNKNPPQAIRNTDHDIQQSACVKRRLLPLRGSSRPSRLPPLRQVTNLSFSRSFTFSFFELPWHQSTQNRADRFKELVVLLRKIHY</sequence>
<feature type="compositionally biased region" description="Basic and acidic residues" evidence="1">
    <location>
        <begin position="10"/>
        <end position="22"/>
    </location>
</feature>
<organism evidence="2 3">
    <name type="scientific">Tachysurus vachellii</name>
    <name type="common">Darkbarbel catfish</name>
    <name type="synonym">Pelteobagrus vachellii</name>
    <dbReference type="NCBI Taxonomy" id="175792"/>
    <lineage>
        <taxon>Eukaryota</taxon>
        <taxon>Metazoa</taxon>
        <taxon>Chordata</taxon>
        <taxon>Craniata</taxon>
        <taxon>Vertebrata</taxon>
        <taxon>Euteleostomi</taxon>
        <taxon>Actinopterygii</taxon>
        <taxon>Neopterygii</taxon>
        <taxon>Teleostei</taxon>
        <taxon>Ostariophysi</taxon>
        <taxon>Siluriformes</taxon>
        <taxon>Bagridae</taxon>
        <taxon>Tachysurus</taxon>
    </lineage>
</organism>
<dbReference type="AlphaFoldDB" id="A0AA88MM40"/>
<evidence type="ECO:0000313" key="3">
    <source>
        <dbReference type="Proteomes" id="UP001187315"/>
    </source>
</evidence>
<protein>
    <submittedName>
        <fullName evidence="2">Uncharacterized protein</fullName>
    </submittedName>
</protein>
<feature type="compositionally biased region" description="Pro residues" evidence="1">
    <location>
        <begin position="99"/>
        <end position="115"/>
    </location>
</feature>
<proteinExistence type="predicted"/>
<gene>
    <name evidence="2" type="ORF">Q7C36_012843</name>
</gene>
<dbReference type="Proteomes" id="UP001187315">
    <property type="component" value="Unassembled WGS sequence"/>
</dbReference>
<dbReference type="EMBL" id="JAVHJS010000012">
    <property type="protein sequence ID" value="KAK2841264.1"/>
    <property type="molecule type" value="Genomic_DNA"/>
</dbReference>
<comment type="caution">
    <text evidence="2">The sequence shown here is derived from an EMBL/GenBank/DDBJ whole genome shotgun (WGS) entry which is preliminary data.</text>
</comment>